<sequence>MLWSFASRPAAHLRTWDDDASGIGYDERSGDTFVLGALALELIVMLQERGPLAAAAIVEDLALRLGTVQPSLAVDVDAELGHLAARGFVESLPT</sequence>
<dbReference type="NCBIfam" id="TIGR04353">
    <property type="entry name" value="PqqD_rel_X"/>
    <property type="match status" value="1"/>
</dbReference>
<evidence type="ECO:0000313" key="1">
    <source>
        <dbReference type="EMBL" id="MBK1715704.1"/>
    </source>
</evidence>
<evidence type="ECO:0000313" key="2">
    <source>
        <dbReference type="Proteomes" id="UP001041814"/>
    </source>
</evidence>
<keyword evidence="2" id="KW-1185">Reference proteome</keyword>
<dbReference type="Proteomes" id="UP001041814">
    <property type="component" value="Unassembled WGS sequence"/>
</dbReference>
<accession>A0ABS1E049</accession>
<protein>
    <recommendedName>
        <fullName evidence="3">PqqD family protein of HPr-rel-A system</fullName>
    </recommendedName>
</protein>
<dbReference type="InterPro" id="IPR027599">
    <property type="entry name" value="PqqD-rel_X"/>
</dbReference>
<reference evidence="1" key="1">
    <citation type="submission" date="2017-08" db="EMBL/GenBank/DDBJ databases">
        <authorList>
            <person name="Imhoff J.F."/>
            <person name="Rahn T."/>
            <person name="Kuenzel S."/>
            <person name="Neulinger S.C."/>
        </authorList>
    </citation>
    <scope>NUCLEOTIDE SEQUENCE</scope>
    <source>
        <strain evidence="1">IM 151</strain>
    </source>
</reference>
<organism evidence="1 2">
    <name type="scientific">Rubrivivax gelatinosus</name>
    <name type="common">Rhodocyclus gelatinosus</name>
    <name type="synonym">Rhodopseudomonas gelatinosa</name>
    <dbReference type="NCBI Taxonomy" id="28068"/>
    <lineage>
        <taxon>Bacteria</taxon>
        <taxon>Pseudomonadati</taxon>
        <taxon>Pseudomonadota</taxon>
        <taxon>Betaproteobacteria</taxon>
        <taxon>Burkholderiales</taxon>
        <taxon>Sphaerotilaceae</taxon>
        <taxon>Rubrivivax</taxon>
    </lineage>
</organism>
<proteinExistence type="predicted"/>
<name>A0ABS1E049_RUBGE</name>
<gene>
    <name evidence="1" type="ORF">CKO43_23420</name>
</gene>
<dbReference type="RefSeq" id="WP_200380191.1">
    <property type="nucleotide sequence ID" value="NZ_NRRU01000146.1"/>
</dbReference>
<reference evidence="1" key="2">
    <citation type="journal article" date="2020" name="Microorganisms">
        <title>Osmotic Adaptation and Compatible Solute Biosynthesis of Phototrophic Bacteria as Revealed from Genome Analyses.</title>
        <authorList>
            <person name="Imhoff J.F."/>
            <person name="Rahn T."/>
            <person name="Kunzel S."/>
            <person name="Keller A."/>
            <person name="Neulinger S.C."/>
        </authorList>
    </citation>
    <scope>NUCLEOTIDE SEQUENCE</scope>
    <source>
        <strain evidence="1">IM 151</strain>
    </source>
</reference>
<evidence type="ECO:0008006" key="3">
    <source>
        <dbReference type="Google" id="ProtNLM"/>
    </source>
</evidence>
<dbReference type="EMBL" id="NRRU01000146">
    <property type="protein sequence ID" value="MBK1715704.1"/>
    <property type="molecule type" value="Genomic_DNA"/>
</dbReference>
<comment type="caution">
    <text evidence="1">The sequence shown here is derived from an EMBL/GenBank/DDBJ whole genome shotgun (WGS) entry which is preliminary data.</text>
</comment>